<dbReference type="AlphaFoldDB" id="A0AAD9TNX3"/>
<reference evidence="1" key="1">
    <citation type="journal article" date="2023" name="Plant J.">
        <title>Genome sequences and population genomics provide insights into the demographic history, inbreeding, and mutation load of two 'living fossil' tree species of Dipteronia.</title>
        <authorList>
            <person name="Feng Y."/>
            <person name="Comes H.P."/>
            <person name="Chen J."/>
            <person name="Zhu S."/>
            <person name="Lu R."/>
            <person name="Zhang X."/>
            <person name="Li P."/>
            <person name="Qiu J."/>
            <person name="Olsen K.M."/>
            <person name="Qiu Y."/>
        </authorList>
    </citation>
    <scope>NUCLEOTIDE SEQUENCE</scope>
    <source>
        <strain evidence="1">KIB01</strain>
    </source>
</reference>
<name>A0AAD9TNX3_9ROSI</name>
<dbReference type="EMBL" id="JANJYI010000008">
    <property type="protein sequence ID" value="KAK2639216.1"/>
    <property type="molecule type" value="Genomic_DNA"/>
</dbReference>
<evidence type="ECO:0000313" key="1">
    <source>
        <dbReference type="EMBL" id="KAK2639216.1"/>
    </source>
</evidence>
<keyword evidence="2" id="KW-1185">Reference proteome</keyword>
<accession>A0AAD9TNX3</accession>
<proteinExistence type="predicted"/>
<sequence>MSIKWISRVPHRDVDMSMLKGEDFNGSYIHLSHLQFVDDTILFIQPKLEFVLNTKRILRACFVKRKLHTVNWESVCNSKIKGGLGIGRVVDKSKGLLAKWVWRYSFKDISLWKRVIMSRYVGDCKSLQCNWKGVGLSSFFFKAIARLFQDSNWSVALLNTGLGVVISNGF</sequence>
<dbReference type="Proteomes" id="UP001280121">
    <property type="component" value="Unassembled WGS sequence"/>
</dbReference>
<protein>
    <submittedName>
        <fullName evidence="1">Uncharacterized protein</fullName>
    </submittedName>
</protein>
<evidence type="ECO:0000313" key="2">
    <source>
        <dbReference type="Proteomes" id="UP001280121"/>
    </source>
</evidence>
<organism evidence="1 2">
    <name type="scientific">Dipteronia dyeriana</name>
    <dbReference type="NCBI Taxonomy" id="168575"/>
    <lineage>
        <taxon>Eukaryota</taxon>
        <taxon>Viridiplantae</taxon>
        <taxon>Streptophyta</taxon>
        <taxon>Embryophyta</taxon>
        <taxon>Tracheophyta</taxon>
        <taxon>Spermatophyta</taxon>
        <taxon>Magnoliopsida</taxon>
        <taxon>eudicotyledons</taxon>
        <taxon>Gunneridae</taxon>
        <taxon>Pentapetalae</taxon>
        <taxon>rosids</taxon>
        <taxon>malvids</taxon>
        <taxon>Sapindales</taxon>
        <taxon>Sapindaceae</taxon>
        <taxon>Hippocastanoideae</taxon>
        <taxon>Acereae</taxon>
        <taxon>Dipteronia</taxon>
    </lineage>
</organism>
<gene>
    <name evidence="1" type="ORF">Ddye_027011</name>
</gene>
<comment type="caution">
    <text evidence="1">The sequence shown here is derived from an EMBL/GenBank/DDBJ whole genome shotgun (WGS) entry which is preliminary data.</text>
</comment>